<reference evidence="1" key="1">
    <citation type="submission" date="2023-02" db="EMBL/GenBank/DDBJ databases">
        <title>Colletotrichum kahawae CIFC_Que2 genome sequencing and assembly.</title>
        <authorList>
            <person name="Baroncelli R."/>
        </authorList>
    </citation>
    <scope>NUCLEOTIDE SEQUENCE</scope>
    <source>
        <strain evidence="1">CIFC_Que2</strain>
    </source>
</reference>
<evidence type="ECO:0000313" key="1">
    <source>
        <dbReference type="EMBL" id="KAK2735382.1"/>
    </source>
</evidence>
<sequence length="237" mass="26972">MLVQTTHFSKSVKRITKLGRTVRMSFRKPPAPDTWRRDGMVDRDHLFWEGMYVWLEFGDGTNVARRFVDAVNNALSVADPELESPFLRDFFGGRGLGNALPNPPRMESCTSEVLAVTALLYMGNPDIKTVHAAAWRDDDVTKFARCLHGTASTVVRSIKNSYTSAAQPHIPLIVRGCSIHSEVDSFIKMIQGDLLIWDTRHWSRPLSLCKWLLKIVQHDKSALDQLHQRAELGIRFW</sequence>
<dbReference type="Proteomes" id="UP001281614">
    <property type="component" value="Unassembled WGS sequence"/>
</dbReference>
<keyword evidence="1" id="KW-0067">ATP-binding</keyword>
<dbReference type="GO" id="GO:0004386">
    <property type="term" value="F:helicase activity"/>
    <property type="evidence" value="ECO:0007669"/>
    <property type="project" value="UniProtKB-KW"/>
</dbReference>
<gene>
    <name evidence="1" type="ORF">CKAH01_01763</name>
</gene>
<keyword evidence="1" id="KW-0347">Helicase</keyword>
<organism evidence="1 2">
    <name type="scientific">Colletotrichum kahawae</name>
    <name type="common">Coffee berry disease fungus</name>
    <dbReference type="NCBI Taxonomy" id="34407"/>
    <lineage>
        <taxon>Eukaryota</taxon>
        <taxon>Fungi</taxon>
        <taxon>Dikarya</taxon>
        <taxon>Ascomycota</taxon>
        <taxon>Pezizomycotina</taxon>
        <taxon>Sordariomycetes</taxon>
        <taxon>Hypocreomycetidae</taxon>
        <taxon>Glomerellales</taxon>
        <taxon>Glomerellaceae</taxon>
        <taxon>Colletotrichum</taxon>
        <taxon>Colletotrichum gloeosporioides species complex</taxon>
    </lineage>
</organism>
<dbReference type="AlphaFoldDB" id="A0AAD9Y2T5"/>
<keyword evidence="1" id="KW-0547">Nucleotide-binding</keyword>
<dbReference type="EMBL" id="VYYT01000444">
    <property type="protein sequence ID" value="KAK2735382.1"/>
    <property type="molecule type" value="Genomic_DNA"/>
</dbReference>
<keyword evidence="1" id="KW-0378">Hydrolase</keyword>
<evidence type="ECO:0000313" key="2">
    <source>
        <dbReference type="Proteomes" id="UP001281614"/>
    </source>
</evidence>
<keyword evidence="2" id="KW-1185">Reference proteome</keyword>
<protein>
    <submittedName>
        <fullName evidence="1">DNA helicase</fullName>
    </submittedName>
</protein>
<comment type="caution">
    <text evidence="1">The sequence shown here is derived from an EMBL/GenBank/DDBJ whole genome shotgun (WGS) entry which is preliminary data.</text>
</comment>
<accession>A0AAD9Y2T5</accession>
<proteinExistence type="predicted"/>
<name>A0AAD9Y2T5_COLKA</name>